<evidence type="ECO:0000313" key="3">
    <source>
        <dbReference type="Proteomes" id="UP000190675"/>
    </source>
</evidence>
<evidence type="ECO:0000256" key="1">
    <source>
        <dbReference type="SAM" id="SignalP"/>
    </source>
</evidence>
<evidence type="ECO:0000313" key="2">
    <source>
        <dbReference type="EMBL" id="SHH07206.1"/>
    </source>
</evidence>
<proteinExistence type="predicted"/>
<feature type="signal peptide" evidence="1">
    <location>
        <begin position="1"/>
        <end position="24"/>
    </location>
</feature>
<accession>A0A1M5PZV5</accession>
<evidence type="ECO:0008006" key="4">
    <source>
        <dbReference type="Google" id="ProtNLM"/>
    </source>
</evidence>
<reference evidence="2 3" key="1">
    <citation type="submission" date="2016-11" db="EMBL/GenBank/DDBJ databases">
        <authorList>
            <person name="Jaros S."/>
            <person name="Januszkiewicz K."/>
            <person name="Wedrychowicz H."/>
        </authorList>
    </citation>
    <scope>NUCLEOTIDE SEQUENCE [LARGE SCALE GENOMIC DNA]</scope>
    <source>
        <strain evidence="2 3">GAS242</strain>
    </source>
</reference>
<protein>
    <recommendedName>
        <fullName evidence="4">YXWGXW repeat-containing protein</fullName>
    </recommendedName>
</protein>
<gene>
    <name evidence="2" type="ORF">SAMN05444169_5587</name>
</gene>
<dbReference type="Proteomes" id="UP000190675">
    <property type="component" value="Chromosome I"/>
</dbReference>
<organism evidence="2 3">
    <name type="scientific">Bradyrhizobium erythrophlei</name>
    <dbReference type="NCBI Taxonomy" id="1437360"/>
    <lineage>
        <taxon>Bacteria</taxon>
        <taxon>Pseudomonadati</taxon>
        <taxon>Pseudomonadota</taxon>
        <taxon>Alphaproteobacteria</taxon>
        <taxon>Hyphomicrobiales</taxon>
        <taxon>Nitrobacteraceae</taxon>
        <taxon>Bradyrhizobium</taxon>
    </lineage>
</organism>
<dbReference type="RefSeq" id="WP_079568707.1">
    <property type="nucleotide sequence ID" value="NZ_LT670818.1"/>
</dbReference>
<name>A0A1M5PZV5_9BRAD</name>
<dbReference type="OrthoDB" id="8255899at2"/>
<sequence length="106" mass="12678">MGKPIIRILSAAAFTSFAATSASAMPIALPLAPTSSVEQVGWVCNEWGRCWWQPNYYRPYGDYRYRYDDDDDWRRRYRYRYGYYGPHPHYWGGYGGWRRDRKDDDD</sequence>
<dbReference type="AlphaFoldDB" id="A0A1M5PZV5"/>
<dbReference type="EMBL" id="LT670818">
    <property type="protein sequence ID" value="SHH07206.1"/>
    <property type="molecule type" value="Genomic_DNA"/>
</dbReference>
<keyword evidence="1" id="KW-0732">Signal</keyword>
<feature type="chain" id="PRO_5012928906" description="YXWGXW repeat-containing protein" evidence="1">
    <location>
        <begin position="25"/>
        <end position="106"/>
    </location>
</feature>